<keyword evidence="2" id="KW-1185">Reference proteome</keyword>
<dbReference type="EMBL" id="QKYT01000276">
    <property type="protein sequence ID" value="RIA88172.1"/>
    <property type="molecule type" value="Genomic_DNA"/>
</dbReference>
<name>A0A397SR23_9GLOM</name>
<dbReference type="AlphaFoldDB" id="A0A397SR23"/>
<accession>A0A397SR23</accession>
<dbReference type="OrthoDB" id="415230at2759"/>
<reference evidence="1 2" key="1">
    <citation type="submission" date="2018-06" db="EMBL/GenBank/DDBJ databases">
        <title>Comparative genomics reveals the genomic features of Rhizophagus irregularis, R. cerebriforme, R. diaphanum and Gigaspora rosea, and their symbiotic lifestyle signature.</title>
        <authorList>
            <person name="Morin E."/>
            <person name="San Clemente H."/>
            <person name="Chen E.C.H."/>
            <person name="De La Providencia I."/>
            <person name="Hainaut M."/>
            <person name="Kuo A."/>
            <person name="Kohler A."/>
            <person name="Murat C."/>
            <person name="Tang N."/>
            <person name="Roy S."/>
            <person name="Loubradou J."/>
            <person name="Henrissat B."/>
            <person name="Grigoriev I.V."/>
            <person name="Corradi N."/>
            <person name="Roux C."/>
            <person name="Martin F.M."/>
        </authorList>
    </citation>
    <scope>NUCLEOTIDE SEQUENCE [LARGE SCALE GENOMIC DNA]</scope>
    <source>
        <strain evidence="1 2">DAOM 227022</strain>
    </source>
</reference>
<proteinExistence type="predicted"/>
<evidence type="ECO:0000313" key="1">
    <source>
        <dbReference type="EMBL" id="RIA88172.1"/>
    </source>
</evidence>
<gene>
    <name evidence="1" type="ORF">C1645_826769</name>
</gene>
<sequence>MSIMERQKSLERAALYDININDIEGNPTKTKLQEFIKKINDKEKQKVLKLSGDKHTLQKSLCDFFGIKPPKIEYLEVDPRQIFYSQCCIKPHFTSRKNGENAKLVEETIEELVSGEVSPENIKRIRVVTRNEKMHSLDNRRLYSFKKAIERGASFSTITVEKSPNVRELRWKMNHYRSNDWSVVTVKDDCKEV</sequence>
<organism evidence="1 2">
    <name type="scientific">Glomus cerebriforme</name>
    <dbReference type="NCBI Taxonomy" id="658196"/>
    <lineage>
        <taxon>Eukaryota</taxon>
        <taxon>Fungi</taxon>
        <taxon>Fungi incertae sedis</taxon>
        <taxon>Mucoromycota</taxon>
        <taxon>Glomeromycotina</taxon>
        <taxon>Glomeromycetes</taxon>
        <taxon>Glomerales</taxon>
        <taxon>Glomeraceae</taxon>
        <taxon>Glomus</taxon>
    </lineage>
</organism>
<comment type="caution">
    <text evidence="1">The sequence shown here is derived from an EMBL/GenBank/DDBJ whole genome shotgun (WGS) entry which is preliminary data.</text>
</comment>
<protein>
    <submittedName>
        <fullName evidence="1">Uncharacterized protein</fullName>
    </submittedName>
</protein>
<dbReference type="Proteomes" id="UP000265703">
    <property type="component" value="Unassembled WGS sequence"/>
</dbReference>
<evidence type="ECO:0000313" key="2">
    <source>
        <dbReference type="Proteomes" id="UP000265703"/>
    </source>
</evidence>